<dbReference type="STRING" id="1379270.GEMMAAP_04735"/>
<sequence length="211" mass="22293">MLRDLLDALRCPMPHEESWLVAMVYEAEGPLLRRADLSCPVCAAEYIIRDGIARFAEPLAGRDDRAPDPMRLAALLGVTDGHLPVLLSGRYTLAGDALGALIPVPQVWVNAQAVARPGAPGLSEMLVRDRVPLGVATLAAAAVDATHATPAMLASVIRAVQQGGHVIAPAETPLPDGLKELARDGEEWVAEVTARASGLIELRRRAPDAVG</sequence>
<protein>
    <submittedName>
        <fullName evidence="1">Uncharacterized protein</fullName>
    </submittedName>
</protein>
<dbReference type="eggNOG" id="ENOG50344SN">
    <property type="taxonomic scope" value="Bacteria"/>
</dbReference>
<evidence type="ECO:0000313" key="2">
    <source>
        <dbReference type="Proteomes" id="UP000076404"/>
    </source>
</evidence>
<dbReference type="EMBL" id="CP011454">
    <property type="protein sequence ID" value="AMW04338.1"/>
    <property type="molecule type" value="Genomic_DNA"/>
</dbReference>
<name>A0A143BH18_9BACT</name>
<dbReference type="OrthoDB" id="678493at2"/>
<accession>A0A143BH18</accession>
<dbReference type="RefSeq" id="WP_026850020.1">
    <property type="nucleotide sequence ID" value="NZ_CP011454.1"/>
</dbReference>
<keyword evidence="2" id="KW-1185">Reference proteome</keyword>
<dbReference type="Proteomes" id="UP000076404">
    <property type="component" value="Chromosome"/>
</dbReference>
<reference evidence="1 2" key="2">
    <citation type="journal article" date="2016" name="Environ. Microbiol. Rep.">
        <title>Metagenomic evidence for the presence of phototrophic Gemmatimonadetes bacteria in diverse environments.</title>
        <authorList>
            <person name="Zeng Y."/>
            <person name="Baumbach J."/>
            <person name="Barbosa E.G."/>
            <person name="Azevedo V."/>
            <person name="Zhang C."/>
            <person name="Koblizek M."/>
        </authorList>
    </citation>
    <scope>NUCLEOTIDE SEQUENCE [LARGE SCALE GENOMIC DNA]</scope>
    <source>
        <strain evidence="1 2">AP64</strain>
    </source>
</reference>
<proteinExistence type="predicted"/>
<gene>
    <name evidence="1" type="ORF">GEMMAAP_04735</name>
</gene>
<evidence type="ECO:0000313" key="1">
    <source>
        <dbReference type="EMBL" id="AMW04338.1"/>
    </source>
</evidence>
<dbReference type="KEGG" id="gph:GEMMAAP_04735"/>
<reference evidence="1 2" key="1">
    <citation type="journal article" date="2014" name="Proc. Natl. Acad. Sci. U.S.A.">
        <title>Functional type 2 photosynthetic reaction centers found in the rare bacterial phylum Gemmatimonadetes.</title>
        <authorList>
            <person name="Zeng Y."/>
            <person name="Feng F."/>
            <person name="Medova H."/>
            <person name="Dean J."/>
            <person name="Koblizek M."/>
        </authorList>
    </citation>
    <scope>NUCLEOTIDE SEQUENCE [LARGE SCALE GENOMIC DNA]</scope>
    <source>
        <strain evidence="1 2">AP64</strain>
    </source>
</reference>
<organism evidence="1 2">
    <name type="scientific">Gemmatimonas phototrophica</name>
    <dbReference type="NCBI Taxonomy" id="1379270"/>
    <lineage>
        <taxon>Bacteria</taxon>
        <taxon>Pseudomonadati</taxon>
        <taxon>Gemmatimonadota</taxon>
        <taxon>Gemmatimonadia</taxon>
        <taxon>Gemmatimonadales</taxon>
        <taxon>Gemmatimonadaceae</taxon>
        <taxon>Gemmatimonas</taxon>
    </lineage>
</organism>
<dbReference type="AlphaFoldDB" id="A0A143BH18"/>